<feature type="non-terminal residue" evidence="7">
    <location>
        <position position="1"/>
    </location>
</feature>
<dbReference type="PANTHER" id="PTHR37422">
    <property type="entry name" value="TEICHURONIC ACID BIOSYNTHESIS PROTEIN TUAE"/>
    <property type="match status" value="1"/>
</dbReference>
<feature type="transmembrane region" description="Helical" evidence="5">
    <location>
        <begin position="172"/>
        <end position="189"/>
    </location>
</feature>
<feature type="transmembrane region" description="Helical" evidence="5">
    <location>
        <begin position="284"/>
        <end position="308"/>
    </location>
</feature>
<accession>A0A0F9FQW7</accession>
<evidence type="ECO:0000256" key="3">
    <source>
        <dbReference type="ARBA" id="ARBA00022989"/>
    </source>
</evidence>
<reference evidence="7" key="1">
    <citation type="journal article" date="2015" name="Nature">
        <title>Complex archaea that bridge the gap between prokaryotes and eukaryotes.</title>
        <authorList>
            <person name="Spang A."/>
            <person name="Saw J.H."/>
            <person name="Jorgensen S.L."/>
            <person name="Zaremba-Niedzwiedzka K."/>
            <person name="Martijn J."/>
            <person name="Lind A.E."/>
            <person name="van Eijk R."/>
            <person name="Schleper C."/>
            <person name="Guy L."/>
            <person name="Ettema T.J."/>
        </authorList>
    </citation>
    <scope>NUCLEOTIDE SEQUENCE</scope>
</reference>
<dbReference type="EMBL" id="LAZR01020436">
    <property type="protein sequence ID" value="KKL88889.1"/>
    <property type="molecule type" value="Genomic_DNA"/>
</dbReference>
<dbReference type="InterPro" id="IPR051533">
    <property type="entry name" value="WaaL-like"/>
</dbReference>
<dbReference type="AlphaFoldDB" id="A0A0F9FQW7"/>
<dbReference type="GO" id="GO:0016020">
    <property type="term" value="C:membrane"/>
    <property type="evidence" value="ECO:0007669"/>
    <property type="project" value="UniProtKB-SubCell"/>
</dbReference>
<comment type="caution">
    <text evidence="7">The sequence shown here is derived from an EMBL/GenBank/DDBJ whole genome shotgun (WGS) entry which is preliminary data.</text>
</comment>
<keyword evidence="4 5" id="KW-0472">Membrane</keyword>
<feature type="domain" description="O-antigen ligase-related" evidence="6">
    <location>
        <begin position="159"/>
        <end position="301"/>
    </location>
</feature>
<evidence type="ECO:0000256" key="1">
    <source>
        <dbReference type="ARBA" id="ARBA00004141"/>
    </source>
</evidence>
<feature type="transmembrane region" description="Helical" evidence="5">
    <location>
        <begin position="329"/>
        <end position="348"/>
    </location>
</feature>
<keyword evidence="3 5" id="KW-1133">Transmembrane helix</keyword>
<sequence length="395" mass="43406">ATPVLAMMGLLVVYVAINASISGWTSGIPTKRSTPYFRFFAGMLFPFLAFLFMYNTARSEKQIKWALIALTLFGFYDLWIAYCQASTLLGGPNLRWLIWPGYINADIQGMIHFDRARGPFVGAGPQSIFLVTLFYVDLFLIRRVRGPYRWILLLQALAVLPALVFAGIRAGYVAFAVCGVVWCVWGLKGRFGWSKLAIATLVLTLAVLMRWADVSGTERLKGGVAQRKPVIYRVLLVHQTARMVADRPFFGVGFGHFLDAEAKLKYDPGSIALYGTGTVVPHNVLLALLAETGIVGMAIYLGLIWVVLRESLRVYRKIPPSAEGYLSRAFVVLFWVMLANYFAAGMFSDVLGDVFSNALLWVLGGLVIGFGRLGRSDLDQATRVPAPAGPGSGGQ</sequence>
<keyword evidence="2 5" id="KW-0812">Transmembrane</keyword>
<dbReference type="InterPro" id="IPR007016">
    <property type="entry name" value="O-antigen_ligase-rel_domated"/>
</dbReference>
<comment type="subcellular location">
    <subcellularLocation>
        <location evidence="1">Membrane</location>
        <topology evidence="1">Multi-pass membrane protein</topology>
    </subcellularLocation>
</comment>
<evidence type="ECO:0000256" key="2">
    <source>
        <dbReference type="ARBA" id="ARBA00022692"/>
    </source>
</evidence>
<dbReference type="Pfam" id="PF04932">
    <property type="entry name" value="Wzy_C"/>
    <property type="match status" value="1"/>
</dbReference>
<dbReference type="PANTHER" id="PTHR37422:SF23">
    <property type="entry name" value="TEICHURONIC ACID BIOSYNTHESIS PROTEIN TUAE"/>
    <property type="match status" value="1"/>
</dbReference>
<feature type="transmembrane region" description="Helical" evidence="5">
    <location>
        <begin position="148"/>
        <end position="166"/>
    </location>
</feature>
<evidence type="ECO:0000256" key="5">
    <source>
        <dbReference type="SAM" id="Phobius"/>
    </source>
</evidence>
<evidence type="ECO:0000259" key="6">
    <source>
        <dbReference type="Pfam" id="PF04932"/>
    </source>
</evidence>
<evidence type="ECO:0000256" key="4">
    <source>
        <dbReference type="ARBA" id="ARBA00023136"/>
    </source>
</evidence>
<evidence type="ECO:0000313" key="7">
    <source>
        <dbReference type="EMBL" id="KKL88889.1"/>
    </source>
</evidence>
<organism evidence="7">
    <name type="scientific">marine sediment metagenome</name>
    <dbReference type="NCBI Taxonomy" id="412755"/>
    <lineage>
        <taxon>unclassified sequences</taxon>
        <taxon>metagenomes</taxon>
        <taxon>ecological metagenomes</taxon>
    </lineage>
</organism>
<gene>
    <name evidence="7" type="ORF">LCGC14_1920180</name>
</gene>
<protein>
    <recommendedName>
        <fullName evidence="6">O-antigen ligase-related domain-containing protein</fullName>
    </recommendedName>
</protein>
<feature type="transmembrane region" description="Helical" evidence="5">
    <location>
        <begin position="354"/>
        <end position="373"/>
    </location>
</feature>
<feature type="transmembrane region" description="Helical" evidence="5">
    <location>
        <begin position="65"/>
        <end position="82"/>
    </location>
</feature>
<proteinExistence type="predicted"/>
<feature type="transmembrane region" description="Helical" evidence="5">
    <location>
        <begin position="120"/>
        <end position="141"/>
    </location>
</feature>
<feature type="transmembrane region" description="Helical" evidence="5">
    <location>
        <begin position="196"/>
        <end position="212"/>
    </location>
</feature>
<name>A0A0F9FQW7_9ZZZZ</name>
<feature type="transmembrane region" description="Helical" evidence="5">
    <location>
        <begin position="35"/>
        <end position="53"/>
    </location>
</feature>